<evidence type="ECO:0000256" key="8">
    <source>
        <dbReference type="ARBA" id="ARBA00030117"/>
    </source>
</evidence>
<feature type="domain" description="Anti-sigma-28 factor FlgM C-terminal" evidence="10">
    <location>
        <begin position="43"/>
        <end position="85"/>
    </location>
</feature>
<keyword evidence="11" id="KW-0282">Flagellum</keyword>
<keyword evidence="12" id="KW-1185">Reference proteome</keyword>
<feature type="region of interest" description="Disordered" evidence="9">
    <location>
        <begin position="1"/>
        <end position="40"/>
    </location>
</feature>
<dbReference type="InterPro" id="IPR035890">
    <property type="entry name" value="Anti-sigma-28_factor_FlgM_sf"/>
</dbReference>
<evidence type="ECO:0000256" key="2">
    <source>
        <dbReference type="ARBA" id="ARBA00017823"/>
    </source>
</evidence>
<comment type="similarity">
    <text evidence="1">Belongs to the FlgM family.</text>
</comment>
<evidence type="ECO:0000313" key="11">
    <source>
        <dbReference type="EMBL" id="MBE8715810.1"/>
    </source>
</evidence>
<evidence type="ECO:0000259" key="10">
    <source>
        <dbReference type="Pfam" id="PF04316"/>
    </source>
</evidence>
<dbReference type="InterPro" id="IPR007412">
    <property type="entry name" value="FlgM"/>
</dbReference>
<evidence type="ECO:0000256" key="6">
    <source>
        <dbReference type="ARBA" id="ARBA00023163"/>
    </source>
</evidence>
<evidence type="ECO:0000256" key="9">
    <source>
        <dbReference type="SAM" id="MobiDB-lite"/>
    </source>
</evidence>
<dbReference type="NCBIfam" id="TIGR03824">
    <property type="entry name" value="FlgM_jcvi"/>
    <property type="match status" value="1"/>
</dbReference>
<name>A0A928UYY9_9GAMM</name>
<keyword evidence="6" id="KW-0804">Transcription</keyword>
<dbReference type="AlphaFoldDB" id="A0A928UYY9"/>
<evidence type="ECO:0000256" key="1">
    <source>
        <dbReference type="ARBA" id="ARBA00005322"/>
    </source>
</evidence>
<sequence>MEISRHLKPGYSVQAETRPAIKTDAAPAAKDSALRNASGEPRLEQLQEAIGRLPDIDLDKVAAIKLALQRGDITTDSAALASSIVTYHSGSDA</sequence>
<keyword evidence="3" id="KW-0678">Repressor</keyword>
<keyword evidence="5" id="KW-0805">Transcription regulation</keyword>
<evidence type="ECO:0000256" key="5">
    <source>
        <dbReference type="ARBA" id="ARBA00023015"/>
    </source>
</evidence>
<reference evidence="11" key="1">
    <citation type="submission" date="2018-07" db="EMBL/GenBank/DDBJ databases">
        <title>Genome assembly of strain Ka43.</title>
        <authorList>
            <person name="Kukolya J."/>
            <person name="Nagy I."/>
            <person name="Horvath B."/>
            <person name="Toth A."/>
        </authorList>
    </citation>
    <scope>NUCLEOTIDE SEQUENCE</scope>
    <source>
        <strain evidence="11">KB43</strain>
    </source>
</reference>
<evidence type="ECO:0000313" key="12">
    <source>
        <dbReference type="Proteomes" id="UP000652567"/>
    </source>
</evidence>
<keyword evidence="11" id="KW-0966">Cell projection</keyword>
<dbReference type="GO" id="GO:0045892">
    <property type="term" value="P:negative regulation of DNA-templated transcription"/>
    <property type="evidence" value="ECO:0007669"/>
    <property type="project" value="InterPro"/>
</dbReference>
<protein>
    <recommendedName>
        <fullName evidence="2">Negative regulator of flagellin synthesis</fullName>
    </recommendedName>
    <alternativeName>
        <fullName evidence="8">Anti-sigma-28 factor</fullName>
    </alternativeName>
</protein>
<dbReference type="InterPro" id="IPR031316">
    <property type="entry name" value="FlgM_C"/>
</dbReference>
<organism evidence="11 12">
    <name type="scientific">Cellvibrio polysaccharolyticus</name>
    <dbReference type="NCBI Taxonomy" id="2082724"/>
    <lineage>
        <taxon>Bacteria</taxon>
        <taxon>Pseudomonadati</taxon>
        <taxon>Pseudomonadota</taxon>
        <taxon>Gammaproteobacteria</taxon>
        <taxon>Cellvibrionales</taxon>
        <taxon>Cellvibrionaceae</taxon>
        <taxon>Cellvibrio</taxon>
    </lineage>
</organism>
<dbReference type="GO" id="GO:0044781">
    <property type="term" value="P:bacterial-type flagellum organization"/>
    <property type="evidence" value="ECO:0007669"/>
    <property type="project" value="UniProtKB-KW"/>
</dbReference>
<comment type="function">
    <text evidence="7">Responsible for the coupling of flagellin expression to flagellar assembly by preventing expression of the flagellin genes when a component of the middle class of proteins is defective. It negatively regulates flagellar genes by inhibiting the activity of FliA by directly binding to FliA.</text>
</comment>
<dbReference type="EMBL" id="PRDL01000001">
    <property type="protein sequence ID" value="MBE8715810.1"/>
    <property type="molecule type" value="Genomic_DNA"/>
</dbReference>
<evidence type="ECO:0000256" key="7">
    <source>
        <dbReference type="ARBA" id="ARBA00024739"/>
    </source>
</evidence>
<comment type="caution">
    <text evidence="11">The sequence shown here is derived from an EMBL/GenBank/DDBJ whole genome shotgun (WGS) entry which is preliminary data.</text>
</comment>
<gene>
    <name evidence="11" type="primary">flgM</name>
    <name evidence="11" type="ORF">C4F51_01240</name>
</gene>
<dbReference type="RefSeq" id="WP_193906444.1">
    <property type="nucleotide sequence ID" value="NZ_PRDL01000001.1"/>
</dbReference>
<dbReference type="Proteomes" id="UP000652567">
    <property type="component" value="Unassembled WGS sequence"/>
</dbReference>
<evidence type="ECO:0000256" key="4">
    <source>
        <dbReference type="ARBA" id="ARBA00022795"/>
    </source>
</evidence>
<evidence type="ECO:0000256" key="3">
    <source>
        <dbReference type="ARBA" id="ARBA00022491"/>
    </source>
</evidence>
<keyword evidence="11" id="KW-0969">Cilium</keyword>
<proteinExistence type="inferred from homology"/>
<dbReference type="SUPFAM" id="SSF101498">
    <property type="entry name" value="Anti-sigma factor FlgM"/>
    <property type="match status" value="1"/>
</dbReference>
<accession>A0A928UYY9</accession>
<keyword evidence="4" id="KW-1005">Bacterial flagellum biogenesis</keyword>
<dbReference type="Pfam" id="PF04316">
    <property type="entry name" value="FlgM"/>
    <property type="match status" value="1"/>
</dbReference>